<dbReference type="InterPro" id="IPR001453">
    <property type="entry name" value="MoaB/Mog_dom"/>
</dbReference>
<dbReference type="PANTHER" id="PTHR43764:SF1">
    <property type="entry name" value="MOLYBDOPTERIN MOLYBDOTRANSFERASE"/>
    <property type="match status" value="1"/>
</dbReference>
<organism evidence="5 6">
    <name type="scientific">Microlunatus soli</name>
    <dbReference type="NCBI Taxonomy" id="630515"/>
    <lineage>
        <taxon>Bacteria</taxon>
        <taxon>Bacillati</taxon>
        <taxon>Actinomycetota</taxon>
        <taxon>Actinomycetes</taxon>
        <taxon>Propionibacteriales</taxon>
        <taxon>Propionibacteriaceae</taxon>
        <taxon>Microlunatus</taxon>
    </lineage>
</organism>
<accession>A0A1H1R7L1</accession>
<dbReference type="InterPro" id="IPR008284">
    <property type="entry name" value="MoCF_biosynth_CS"/>
</dbReference>
<evidence type="ECO:0000313" key="5">
    <source>
        <dbReference type="EMBL" id="SDS31496.1"/>
    </source>
</evidence>
<sequence length="177" mass="17586">MAAPVAGRPEPAEPSEGDRSGLSAAVITVSTRASAGVYADRSGPLIVDALAEAGFAVGDPVVVADGEPVATALFAAVAAEHAVIITTGGTGLSPDDHTPEMTRRVIEREMPQLAAAIADYGVDHGVPTAVLSRGIAGTAGRSLIVNLPGSRGGARDGMAVLAPVLGHAVSQLRGGDH</sequence>
<name>A0A1H1R7L1_9ACTN</name>
<dbReference type="AlphaFoldDB" id="A0A1H1R7L1"/>
<keyword evidence="2" id="KW-0501">Molybdenum cofactor biosynthesis</keyword>
<gene>
    <name evidence="5" type="ORF">SAMN04489812_1534</name>
</gene>
<dbReference type="PROSITE" id="PS01078">
    <property type="entry name" value="MOCF_BIOSYNTHESIS_1"/>
    <property type="match status" value="1"/>
</dbReference>
<dbReference type="InterPro" id="IPR051920">
    <property type="entry name" value="MPT_Adenylyltrnsfr/MoaC-Rel"/>
</dbReference>
<feature type="domain" description="MoaB/Mog" evidence="4">
    <location>
        <begin position="25"/>
        <end position="168"/>
    </location>
</feature>
<dbReference type="PANTHER" id="PTHR43764">
    <property type="entry name" value="MOLYBDENUM COFACTOR BIOSYNTHESIS"/>
    <property type="match status" value="1"/>
</dbReference>
<dbReference type="InterPro" id="IPR036425">
    <property type="entry name" value="MoaB/Mog-like_dom_sf"/>
</dbReference>
<dbReference type="CDD" id="cd00886">
    <property type="entry name" value="MogA_MoaB"/>
    <property type="match status" value="1"/>
</dbReference>
<dbReference type="Pfam" id="PF00994">
    <property type="entry name" value="MoCF_biosynth"/>
    <property type="match status" value="1"/>
</dbReference>
<dbReference type="SUPFAM" id="SSF53218">
    <property type="entry name" value="Molybdenum cofactor biosynthesis proteins"/>
    <property type="match status" value="1"/>
</dbReference>
<evidence type="ECO:0000259" key="4">
    <source>
        <dbReference type="SMART" id="SM00852"/>
    </source>
</evidence>
<proteinExistence type="predicted"/>
<dbReference type="OrthoDB" id="9794429at2"/>
<dbReference type="GO" id="GO:0006777">
    <property type="term" value="P:Mo-molybdopterin cofactor biosynthetic process"/>
    <property type="evidence" value="ECO:0007669"/>
    <property type="project" value="UniProtKB-KW"/>
</dbReference>
<reference evidence="5 6" key="1">
    <citation type="submission" date="2016-10" db="EMBL/GenBank/DDBJ databases">
        <authorList>
            <person name="de Groot N.N."/>
        </authorList>
    </citation>
    <scope>NUCLEOTIDE SEQUENCE [LARGE SCALE GENOMIC DNA]</scope>
    <source>
        <strain evidence="5 6">DSM 21800</strain>
    </source>
</reference>
<feature type="region of interest" description="Disordered" evidence="3">
    <location>
        <begin position="1"/>
        <end position="21"/>
    </location>
</feature>
<evidence type="ECO:0000313" key="6">
    <source>
        <dbReference type="Proteomes" id="UP000199103"/>
    </source>
</evidence>
<dbReference type="STRING" id="630515.SAMN04489812_1534"/>
<dbReference type="Gene3D" id="3.40.980.10">
    <property type="entry name" value="MoaB/Mog-like domain"/>
    <property type="match status" value="1"/>
</dbReference>
<evidence type="ECO:0000256" key="3">
    <source>
        <dbReference type="SAM" id="MobiDB-lite"/>
    </source>
</evidence>
<keyword evidence="6" id="KW-1185">Reference proteome</keyword>
<dbReference type="SMART" id="SM00852">
    <property type="entry name" value="MoCF_biosynth"/>
    <property type="match status" value="1"/>
</dbReference>
<dbReference type="UniPathway" id="UPA00344"/>
<comment type="pathway">
    <text evidence="1">Cofactor biosynthesis; molybdopterin biosynthesis.</text>
</comment>
<protein>
    <submittedName>
        <fullName evidence="5">Molybdenum cofactor synthesis domain-containing protein</fullName>
    </submittedName>
</protein>
<dbReference type="Proteomes" id="UP000199103">
    <property type="component" value="Chromosome I"/>
</dbReference>
<evidence type="ECO:0000256" key="2">
    <source>
        <dbReference type="ARBA" id="ARBA00023150"/>
    </source>
</evidence>
<evidence type="ECO:0000256" key="1">
    <source>
        <dbReference type="ARBA" id="ARBA00005046"/>
    </source>
</evidence>
<dbReference type="NCBIfam" id="TIGR00177">
    <property type="entry name" value="molyb_syn"/>
    <property type="match status" value="1"/>
</dbReference>
<dbReference type="EMBL" id="LT629772">
    <property type="protein sequence ID" value="SDS31496.1"/>
    <property type="molecule type" value="Genomic_DNA"/>
</dbReference>
<dbReference type="RefSeq" id="WP_091522413.1">
    <property type="nucleotide sequence ID" value="NZ_LT629772.1"/>
</dbReference>